<organism evidence="1 2">
    <name type="scientific">Lacihabitans soyangensis</name>
    <dbReference type="NCBI Taxonomy" id="869394"/>
    <lineage>
        <taxon>Bacteria</taxon>
        <taxon>Pseudomonadati</taxon>
        <taxon>Bacteroidota</taxon>
        <taxon>Cytophagia</taxon>
        <taxon>Cytophagales</taxon>
        <taxon>Leadbetterellaceae</taxon>
        <taxon>Lacihabitans</taxon>
    </lineage>
</organism>
<dbReference type="AlphaFoldDB" id="A0AAE3GZR8"/>
<keyword evidence="2" id="KW-1185">Reference proteome</keyword>
<evidence type="ECO:0000313" key="1">
    <source>
        <dbReference type="EMBL" id="MCP9762304.1"/>
    </source>
</evidence>
<protein>
    <submittedName>
        <fullName evidence="1">Uncharacterized protein</fullName>
    </submittedName>
</protein>
<reference evidence="1 2" key="1">
    <citation type="submission" date="2018-11" db="EMBL/GenBank/DDBJ databases">
        <title>Novel bacteria species description.</title>
        <authorList>
            <person name="Han J.-H."/>
        </authorList>
    </citation>
    <scope>NUCLEOTIDE SEQUENCE [LARGE SCALE GENOMIC DNA]</scope>
    <source>
        <strain evidence="1 2">KCTC23259</strain>
    </source>
</reference>
<comment type="caution">
    <text evidence="1">The sequence shown here is derived from an EMBL/GenBank/DDBJ whole genome shotgun (WGS) entry which is preliminary data.</text>
</comment>
<gene>
    <name evidence="1" type="ORF">EGI31_05010</name>
</gene>
<sequence length="487" mass="55874">MLVEDLQNTSGDVASLQNYLSDNFDQVYDFFTHQKHADLIASRDKLNRYIQLNRNVILQIDINNKTNLAFISLLLDISEELGLLAPFRFLYDHLNGKAFNIGERLKAASQYLIGVKTADDYINKYETICNHLQLSSETEEDNTDRVLMTMVNYYGQVIHDFGEFNIGKVLELKAKIEKSLSDFEFSFLHNKLIEDVLSVDFASFSDAYSRIHGLLDSFLGRDIVKPVYRKDFLLETGTEYCDLLSGVTNSFKAVRQISVNKYQLVKSDSIFNSLGRGVTVLTDENQLYAYMNSFGNMHYEKLIEAFKTLPMTLFEKEINIIDWGCGQAMASMAYFDFLNQIGIEQEIKNLTLIEPSEIALKRASLHIRNFSPATDIHTINKDLDALVNEDFIINKTNTHIHLFSNILDIDDFSLTALLQLVETNFLGDNYFVCVSPYINDTRTSRLDAFVKFFSKKKDFAKINTIDNRPGQWISSWTRVVRVFKAAL</sequence>
<proteinExistence type="predicted"/>
<name>A0AAE3GZR8_9BACT</name>
<evidence type="ECO:0000313" key="2">
    <source>
        <dbReference type="Proteomes" id="UP001204144"/>
    </source>
</evidence>
<accession>A0AAE3GZR8</accession>
<dbReference type="Proteomes" id="UP001204144">
    <property type="component" value="Unassembled WGS sequence"/>
</dbReference>
<dbReference type="EMBL" id="RJUF01000008">
    <property type="protein sequence ID" value="MCP9762304.1"/>
    <property type="molecule type" value="Genomic_DNA"/>
</dbReference>